<feature type="region of interest" description="Disordered" evidence="8">
    <location>
        <begin position="1"/>
        <end position="42"/>
    </location>
</feature>
<dbReference type="GO" id="GO:0015833">
    <property type="term" value="P:peptide transport"/>
    <property type="evidence" value="ECO:0007669"/>
    <property type="project" value="InterPro"/>
</dbReference>
<evidence type="ECO:0000256" key="6">
    <source>
        <dbReference type="ARBA" id="ARBA00022840"/>
    </source>
</evidence>
<protein>
    <submittedName>
        <fullName evidence="9">ABC transporter ATP-binding protein</fullName>
    </submittedName>
</protein>
<dbReference type="SUPFAM" id="SSF52540">
    <property type="entry name" value="P-loop containing nucleoside triphosphate hydrolases"/>
    <property type="match status" value="1"/>
</dbReference>
<comment type="subcellular location">
    <subcellularLocation>
        <location evidence="1">Cell membrane</location>
        <topology evidence="1">Peripheral membrane protein</topology>
    </subcellularLocation>
</comment>
<evidence type="ECO:0000256" key="8">
    <source>
        <dbReference type="SAM" id="MobiDB-lite"/>
    </source>
</evidence>
<dbReference type="RefSeq" id="WP_006345279.1">
    <property type="nucleotide sequence ID" value="NZ_CP029159.1"/>
</dbReference>
<name>I2NA19_STRT9</name>
<dbReference type="PANTHER" id="PTHR43297:SF2">
    <property type="entry name" value="DIPEPTIDE TRANSPORT ATP-BINDING PROTEIN DPPD"/>
    <property type="match status" value="1"/>
</dbReference>
<keyword evidence="4" id="KW-1003">Cell membrane</keyword>
<dbReference type="NCBIfam" id="TIGR01727">
    <property type="entry name" value="oligo_HPY"/>
    <property type="match status" value="1"/>
</dbReference>
<keyword evidence="6 9" id="KW-0067">ATP-binding</keyword>
<dbReference type="PANTHER" id="PTHR43297">
    <property type="entry name" value="OLIGOPEPTIDE TRANSPORT ATP-BINDING PROTEIN APPD"/>
    <property type="match status" value="1"/>
</dbReference>
<keyword evidence="3" id="KW-0813">Transport</keyword>
<keyword evidence="5" id="KW-0547">Nucleotide-binding</keyword>
<dbReference type="InterPro" id="IPR027417">
    <property type="entry name" value="P-loop_NTPase"/>
</dbReference>
<keyword evidence="10" id="KW-1185">Reference proteome</keyword>
<evidence type="ECO:0000256" key="1">
    <source>
        <dbReference type="ARBA" id="ARBA00004202"/>
    </source>
</evidence>
<feature type="compositionally biased region" description="Gly residues" evidence="8">
    <location>
        <begin position="1"/>
        <end position="11"/>
    </location>
</feature>
<dbReference type="InterPro" id="IPR013563">
    <property type="entry name" value="Oligopep_ABC_C"/>
</dbReference>
<dbReference type="InterPro" id="IPR003439">
    <property type="entry name" value="ABC_transporter-like_ATP-bd"/>
</dbReference>
<dbReference type="Gene3D" id="3.40.50.300">
    <property type="entry name" value="P-loop containing nucleotide triphosphate hydrolases"/>
    <property type="match status" value="1"/>
</dbReference>
<proteinExistence type="inferred from homology"/>
<dbReference type="InterPro" id="IPR050388">
    <property type="entry name" value="ABC_Ni/Peptide_Import"/>
</dbReference>
<dbReference type="EMBL" id="CP029159">
    <property type="protein sequence ID" value="QKM66386.1"/>
    <property type="molecule type" value="Genomic_DNA"/>
</dbReference>
<evidence type="ECO:0000256" key="7">
    <source>
        <dbReference type="ARBA" id="ARBA00023136"/>
    </source>
</evidence>
<dbReference type="Pfam" id="PF08352">
    <property type="entry name" value="oligo_HPY"/>
    <property type="match status" value="1"/>
</dbReference>
<evidence type="ECO:0000256" key="4">
    <source>
        <dbReference type="ARBA" id="ARBA00022475"/>
    </source>
</evidence>
<dbReference type="AlphaFoldDB" id="I2NA19"/>
<dbReference type="PROSITE" id="PS50893">
    <property type="entry name" value="ABC_TRANSPORTER_2"/>
    <property type="match status" value="1"/>
</dbReference>
<dbReference type="Proteomes" id="UP000005940">
    <property type="component" value="Chromosome"/>
</dbReference>
<evidence type="ECO:0000256" key="3">
    <source>
        <dbReference type="ARBA" id="ARBA00022448"/>
    </source>
</evidence>
<evidence type="ECO:0000256" key="5">
    <source>
        <dbReference type="ARBA" id="ARBA00022741"/>
    </source>
</evidence>
<dbReference type="Pfam" id="PF00005">
    <property type="entry name" value="ABC_tran"/>
    <property type="match status" value="1"/>
</dbReference>
<organism evidence="9 10">
    <name type="scientific">Streptomyces tsukubensis (strain DSM 42081 / NBRC 108919 / NRRL 18488 / 9993)</name>
    <dbReference type="NCBI Taxonomy" id="1114943"/>
    <lineage>
        <taxon>Bacteria</taxon>
        <taxon>Bacillati</taxon>
        <taxon>Actinomycetota</taxon>
        <taxon>Actinomycetes</taxon>
        <taxon>Kitasatosporales</taxon>
        <taxon>Streptomycetaceae</taxon>
        <taxon>Streptomyces</taxon>
    </lineage>
</organism>
<reference evidence="9 10" key="1">
    <citation type="journal article" date="2012" name="J. Bacteriol.">
        <title>Draft genome of Streptomyces tsukubaensis NRRL 18488, the producer of the clinically important immunosuppressant tacrolimus (FK506).</title>
        <authorList>
            <person name="Barreiro C."/>
            <person name="Prieto C."/>
            <person name="Sola-Landa A."/>
            <person name="Solera E."/>
            <person name="Martinez-Castro M."/>
            <person name="Perez-Redondo R."/>
            <person name="Garcia-Estrada C."/>
            <person name="Aparicio J.F."/>
            <person name="Fernandez-Martinez L.T."/>
            <person name="Santos-Aberturas J."/>
            <person name="Salehi-Najafabadi Z."/>
            <person name="Rodriguez-Garcia A."/>
            <person name="Tauch A."/>
            <person name="Martin J.F."/>
        </authorList>
    </citation>
    <scope>NUCLEOTIDE SEQUENCE [LARGE SCALE GENOMIC DNA]</scope>
    <source>
        <strain evidence="10">DSM 42081 / NBRC 108919 / NRRL 18488 / 9993</strain>
    </source>
</reference>
<keyword evidence="7" id="KW-0472">Membrane</keyword>
<dbReference type="GO" id="GO:0016887">
    <property type="term" value="F:ATP hydrolysis activity"/>
    <property type="evidence" value="ECO:0007669"/>
    <property type="project" value="InterPro"/>
</dbReference>
<dbReference type="GO" id="GO:0005524">
    <property type="term" value="F:ATP binding"/>
    <property type="evidence" value="ECO:0007669"/>
    <property type="project" value="UniProtKB-KW"/>
</dbReference>
<dbReference type="CDD" id="cd03257">
    <property type="entry name" value="ABC_NikE_OppD_transporters"/>
    <property type="match status" value="1"/>
</dbReference>
<accession>I2NA19</accession>
<comment type="similarity">
    <text evidence="2">Belongs to the ABC transporter superfamily.</text>
</comment>
<dbReference type="GO" id="GO:0005886">
    <property type="term" value="C:plasma membrane"/>
    <property type="evidence" value="ECO:0007669"/>
    <property type="project" value="UniProtKB-SubCell"/>
</dbReference>
<dbReference type="InterPro" id="IPR003593">
    <property type="entry name" value="AAA+_ATPase"/>
</dbReference>
<dbReference type="SMART" id="SM00382">
    <property type="entry name" value="AAA"/>
    <property type="match status" value="1"/>
</dbReference>
<sequence>MKNRTGRGGPAAGRTVGDPAGPTIGPTAGERARNGRPWEPGRTAPLLEVEDLSVVFDTARGPVPAVRDVSFRLEPGEIFGLVGESGSGKSTVLSAIMRLLPSVAVTDATTLRFRDTDLLRLDAAGLRSVRGTGIGLVPQRPMTSLSPVTPLRKQLRWFLGDRDPAEVTELLDQVGLRAVAERLDGYPFEFSGGQLQRLLIMLAALARRPALLLADEPTTTLDATVQAQVLRLLLDLRDRLGIGIVFVSHDLGVIAQICDRAGVMYAGRLVESAPVGALFDAPRHPYTRALLRALPSRYTRGERIKVIEGSAAGANRIPGCAFAPRCPRADAVCGEQVPALRTVAGSLVRCHHAEEDAA</sequence>
<evidence type="ECO:0000313" key="10">
    <source>
        <dbReference type="Proteomes" id="UP000005940"/>
    </source>
</evidence>
<evidence type="ECO:0000256" key="2">
    <source>
        <dbReference type="ARBA" id="ARBA00005417"/>
    </source>
</evidence>
<evidence type="ECO:0000313" key="9">
    <source>
        <dbReference type="EMBL" id="QKM66386.1"/>
    </source>
</evidence>
<gene>
    <name evidence="9" type="ORF">STSU_003630</name>
</gene>